<sequence length="498" mass="59199">MMPMKSGIIKYYSLCFLFYLVFVMWVPLVHSDWQWHSVYGIKLFHNNFIDINGRYLSNLLEFYAVRSEIIRWLTYSLFSLCTILAIVQFVKVKQRALYFMLAFGLMLIIPPTLFRHTYGWFEGFYNYVPATACMIYSLWYVVTTFDKYFVFTKRHHIIYYIVSITGQLFLEQVTLFNVILIIGALIIYSFRYNRMHPKLVLGGLLTLIGTIVMYAHTSYDKLYGSIKIPHSSNEVLTLALRSYQNLTISITNGMFFNNIIILTLITIVLIVLLMQSSDFQSVGLWEKIIIYSGLVIFQCYAIIIYQNFNFRQYDNFIVLNAFNFIIVLIFLVSTMLTMNYLEVAKYVKRMLYILSSTLIFLMVSFSFYNEIEQGYFYITYVIWVVMLLILLSQVELNRKWIIFAVNFVVTIICCTYICIMFYVDYTNDTRIGQLKYDYHHDPLATSYKVEKLPFEQFLQQPTPKNKKYEKLFKQYWIIPQDIKIKFVPYHSVKRDDDI</sequence>
<comment type="caution">
    <text evidence="2">The sequence shown here is derived from an EMBL/GenBank/DDBJ whole genome shotgun (WGS) entry which is preliminary data.</text>
</comment>
<dbReference type="EMBL" id="LUGM01000002">
    <property type="protein sequence ID" value="KYH13676.1"/>
    <property type="molecule type" value="Genomic_DNA"/>
</dbReference>
<feature type="transmembrane region" description="Helical" evidence="1">
    <location>
        <begin position="400"/>
        <end position="423"/>
    </location>
</feature>
<feature type="transmembrane region" description="Helical" evidence="1">
    <location>
        <begin position="288"/>
        <end position="305"/>
    </location>
</feature>
<feature type="transmembrane region" description="Helical" evidence="1">
    <location>
        <begin position="97"/>
        <end position="118"/>
    </location>
</feature>
<keyword evidence="1" id="KW-1133">Transmembrane helix</keyword>
<protein>
    <recommendedName>
        <fullName evidence="4">Glucosyltransferase</fullName>
    </recommendedName>
</protein>
<organism evidence="2 3">
    <name type="scientific">Staphylococcus kloosii</name>
    <dbReference type="NCBI Taxonomy" id="29384"/>
    <lineage>
        <taxon>Bacteria</taxon>
        <taxon>Bacillati</taxon>
        <taxon>Bacillota</taxon>
        <taxon>Bacilli</taxon>
        <taxon>Bacillales</taxon>
        <taxon>Staphylococcaceae</taxon>
        <taxon>Staphylococcus</taxon>
    </lineage>
</organism>
<feature type="transmembrane region" description="Helical" evidence="1">
    <location>
        <begin position="199"/>
        <end position="217"/>
    </location>
</feature>
<gene>
    <name evidence="2" type="ORF">A0131_02490</name>
</gene>
<reference evidence="2 3" key="1">
    <citation type="submission" date="2016-02" db="EMBL/GenBank/DDBJ databases">
        <title>Draft genome sequence of hydrocarbon degrading Staphylococcus saprophyticus Strain CNV2, isolated from crude-oil contaminated soil from Noonmati Oil Refinery, Guwahati, Assam, India.</title>
        <authorList>
            <person name="Mukherjee A."/>
            <person name="Chettri B."/>
            <person name="Langpoklakpam J."/>
            <person name="Singh A.K."/>
            <person name="Chattopadhyay D.J."/>
        </authorList>
    </citation>
    <scope>NUCLEOTIDE SEQUENCE [LARGE SCALE GENOMIC DNA]</scope>
    <source>
        <strain evidence="2 3">CNV2</strain>
    </source>
</reference>
<name>A0A151A2V7_9STAP</name>
<evidence type="ECO:0000313" key="2">
    <source>
        <dbReference type="EMBL" id="KYH13676.1"/>
    </source>
</evidence>
<feature type="transmembrane region" description="Helical" evidence="1">
    <location>
        <begin position="375"/>
        <end position="394"/>
    </location>
</feature>
<feature type="transmembrane region" description="Helical" evidence="1">
    <location>
        <begin position="157"/>
        <end position="187"/>
    </location>
</feature>
<feature type="transmembrane region" description="Helical" evidence="1">
    <location>
        <begin position="124"/>
        <end position="145"/>
    </location>
</feature>
<evidence type="ECO:0000313" key="3">
    <source>
        <dbReference type="Proteomes" id="UP000075418"/>
    </source>
</evidence>
<keyword evidence="1" id="KW-0812">Transmembrane</keyword>
<evidence type="ECO:0008006" key="4">
    <source>
        <dbReference type="Google" id="ProtNLM"/>
    </source>
</evidence>
<feature type="transmembrane region" description="Helical" evidence="1">
    <location>
        <begin position="69"/>
        <end position="90"/>
    </location>
</feature>
<dbReference type="AlphaFoldDB" id="A0A151A2V7"/>
<feature type="transmembrane region" description="Helical" evidence="1">
    <location>
        <begin position="255"/>
        <end position="276"/>
    </location>
</feature>
<feature type="transmembrane region" description="Helical" evidence="1">
    <location>
        <begin position="350"/>
        <end position="368"/>
    </location>
</feature>
<evidence type="ECO:0000256" key="1">
    <source>
        <dbReference type="SAM" id="Phobius"/>
    </source>
</evidence>
<feature type="transmembrane region" description="Helical" evidence="1">
    <location>
        <begin position="317"/>
        <end position="338"/>
    </location>
</feature>
<proteinExistence type="predicted"/>
<dbReference type="Proteomes" id="UP000075418">
    <property type="component" value="Unassembled WGS sequence"/>
</dbReference>
<accession>A0A151A2V7</accession>
<keyword evidence="1" id="KW-0472">Membrane</keyword>